<evidence type="ECO:0000256" key="1">
    <source>
        <dbReference type="ARBA" id="ARBA00005417"/>
    </source>
</evidence>
<gene>
    <name evidence="4" type="ORF">Tci_904600</name>
</gene>
<evidence type="ECO:0000256" key="3">
    <source>
        <dbReference type="SAM" id="MobiDB-lite"/>
    </source>
</evidence>
<dbReference type="InterPro" id="IPR027417">
    <property type="entry name" value="P-loop_NTPase"/>
</dbReference>
<dbReference type="Gene3D" id="3.40.50.300">
    <property type="entry name" value="P-loop containing nucleotide triphosphate hydrolases"/>
    <property type="match status" value="1"/>
</dbReference>
<proteinExistence type="inferred from homology"/>
<sequence>QQIGLFPNMTIEENIVVVPKLLGWDKQKCHDRARELMSMIKLEPKQYLHRYPRELSGGDQAGRQDRDLPRWQTVANRSPGHLAGAPGRRLRQQLRRSGQHPQAPVAGESRRRGGQRTVR</sequence>
<dbReference type="SUPFAM" id="SSF52540">
    <property type="entry name" value="P-loop containing nucleoside triphosphate hydrolases"/>
    <property type="match status" value="1"/>
</dbReference>
<dbReference type="AlphaFoldDB" id="A0A699VH18"/>
<reference evidence="4" key="1">
    <citation type="journal article" date="2019" name="Sci. Rep.">
        <title>Draft genome of Tanacetum cinerariifolium, the natural source of mosquito coil.</title>
        <authorList>
            <person name="Yamashiro T."/>
            <person name="Shiraishi A."/>
            <person name="Satake H."/>
            <person name="Nakayama K."/>
        </authorList>
    </citation>
    <scope>NUCLEOTIDE SEQUENCE</scope>
</reference>
<dbReference type="PANTHER" id="PTHR43117:SF4">
    <property type="entry name" value="OSMOPROTECTANT IMPORT ATP-BINDING PROTEIN OSMV"/>
    <property type="match status" value="1"/>
</dbReference>
<evidence type="ECO:0000313" key="4">
    <source>
        <dbReference type="EMBL" id="GFD32631.1"/>
    </source>
</evidence>
<evidence type="ECO:0000256" key="2">
    <source>
        <dbReference type="ARBA" id="ARBA00022448"/>
    </source>
</evidence>
<feature type="region of interest" description="Disordered" evidence="3">
    <location>
        <begin position="51"/>
        <end position="119"/>
    </location>
</feature>
<comment type="similarity">
    <text evidence="1">Belongs to the ABC transporter superfamily.</text>
</comment>
<dbReference type="EMBL" id="BKCJ011426566">
    <property type="protein sequence ID" value="GFD32631.1"/>
    <property type="molecule type" value="Genomic_DNA"/>
</dbReference>
<feature type="non-terminal residue" evidence="4">
    <location>
        <position position="1"/>
    </location>
</feature>
<feature type="compositionally biased region" description="Basic residues" evidence="3">
    <location>
        <begin position="88"/>
        <end position="98"/>
    </location>
</feature>
<organism evidence="4">
    <name type="scientific">Tanacetum cinerariifolium</name>
    <name type="common">Dalmatian daisy</name>
    <name type="synonym">Chrysanthemum cinerariifolium</name>
    <dbReference type="NCBI Taxonomy" id="118510"/>
    <lineage>
        <taxon>Eukaryota</taxon>
        <taxon>Viridiplantae</taxon>
        <taxon>Streptophyta</taxon>
        <taxon>Embryophyta</taxon>
        <taxon>Tracheophyta</taxon>
        <taxon>Spermatophyta</taxon>
        <taxon>Magnoliopsida</taxon>
        <taxon>eudicotyledons</taxon>
        <taxon>Gunneridae</taxon>
        <taxon>Pentapetalae</taxon>
        <taxon>asterids</taxon>
        <taxon>campanulids</taxon>
        <taxon>Asterales</taxon>
        <taxon>Asteraceae</taxon>
        <taxon>Asteroideae</taxon>
        <taxon>Anthemideae</taxon>
        <taxon>Anthemidinae</taxon>
        <taxon>Tanacetum</taxon>
    </lineage>
</organism>
<name>A0A699VH18_TANCI</name>
<dbReference type="PANTHER" id="PTHR43117">
    <property type="entry name" value="OSMOPROTECTANT IMPORT ATP-BINDING PROTEIN OSMV"/>
    <property type="match status" value="1"/>
</dbReference>
<keyword evidence="2" id="KW-0813">Transport</keyword>
<protein>
    <submittedName>
        <fullName evidence="4">Uncharacterized protein</fullName>
    </submittedName>
</protein>
<comment type="caution">
    <text evidence="4">The sequence shown here is derived from an EMBL/GenBank/DDBJ whole genome shotgun (WGS) entry which is preliminary data.</text>
</comment>
<accession>A0A699VH18</accession>